<name>A0ABT3T954_9GAMM</name>
<evidence type="ECO:0000313" key="2">
    <source>
        <dbReference type="EMBL" id="MCX2978017.1"/>
    </source>
</evidence>
<keyword evidence="3" id="KW-1185">Reference proteome</keyword>
<gene>
    <name evidence="2" type="ORF">EYC82_11685</name>
</gene>
<dbReference type="InterPro" id="IPR036291">
    <property type="entry name" value="NAD(P)-bd_dom_sf"/>
</dbReference>
<evidence type="ECO:0000259" key="1">
    <source>
        <dbReference type="Pfam" id="PF01370"/>
    </source>
</evidence>
<dbReference type="EMBL" id="SHNO01000001">
    <property type="protein sequence ID" value="MCX2978017.1"/>
    <property type="molecule type" value="Genomic_DNA"/>
</dbReference>
<dbReference type="SUPFAM" id="SSF51735">
    <property type="entry name" value="NAD(P)-binding Rossmann-fold domains"/>
    <property type="match status" value="1"/>
</dbReference>
<evidence type="ECO:0000313" key="3">
    <source>
        <dbReference type="Proteomes" id="UP001143304"/>
    </source>
</evidence>
<accession>A0ABT3T954</accession>
<reference evidence="2" key="1">
    <citation type="submission" date="2019-02" db="EMBL/GenBank/DDBJ databases">
        <authorList>
            <person name="Li S.-H."/>
        </authorList>
    </citation>
    <scope>NUCLEOTIDE SEQUENCE</scope>
    <source>
        <strain evidence="2">IMCC11814</strain>
    </source>
</reference>
<feature type="domain" description="NAD-dependent epimerase/dehydratase" evidence="1">
    <location>
        <begin position="58"/>
        <end position="281"/>
    </location>
</feature>
<dbReference type="Proteomes" id="UP001143304">
    <property type="component" value="Unassembled WGS sequence"/>
</dbReference>
<dbReference type="InterPro" id="IPR001509">
    <property type="entry name" value="Epimerase_deHydtase"/>
</dbReference>
<dbReference type="PANTHER" id="PTHR48079">
    <property type="entry name" value="PROTEIN YEEZ"/>
    <property type="match status" value="1"/>
</dbReference>
<organism evidence="2 3">
    <name type="scientific">Candidatus Marimicrobium litorale</name>
    <dbReference type="NCBI Taxonomy" id="2518991"/>
    <lineage>
        <taxon>Bacteria</taxon>
        <taxon>Pseudomonadati</taxon>
        <taxon>Pseudomonadota</taxon>
        <taxon>Gammaproteobacteria</taxon>
        <taxon>Cellvibrionales</taxon>
        <taxon>Halieaceae</taxon>
        <taxon>Marimicrobium</taxon>
    </lineage>
</organism>
<dbReference type="Gene3D" id="3.40.50.720">
    <property type="entry name" value="NAD(P)-binding Rossmann-like Domain"/>
    <property type="match status" value="1"/>
</dbReference>
<proteinExistence type="predicted"/>
<dbReference type="Pfam" id="PF01370">
    <property type="entry name" value="Epimerase"/>
    <property type="match status" value="1"/>
</dbReference>
<comment type="caution">
    <text evidence="2">The sequence shown here is derived from an EMBL/GenBank/DDBJ whole genome shotgun (WGS) entry which is preliminary data.</text>
</comment>
<dbReference type="PANTHER" id="PTHR48079:SF6">
    <property type="entry name" value="NAD(P)-BINDING DOMAIN-CONTAINING PROTEIN-RELATED"/>
    <property type="match status" value="1"/>
</dbReference>
<protein>
    <submittedName>
        <fullName evidence="2">NAD-dependent epimerase/dehydratase family protein</fullName>
    </submittedName>
</protein>
<sequence length="385" mass="41728">MKFWAALANAGGRNQLTCTGLLKSVEWPHATCRVPLGLVTMRRTDKVKSTGETAMAKVLITGATGFIGNHVTRLCLEKGDDVRVMVMPGEDRSPLNGMEVEFVEGNLMDHPSLSRAVEGCEQLYHLAALFKIWTKDPNLHYKINVDGARAMLTAAKMAEVEKIVFTSSVAAIGVASDGSWANEETSFNGWDWGSEYILSKFISHQMVKGMVSDGLPAVIVMPGLPFGPGDRAPTPTGTMILRTLEGKMKNYWDAGVCAVDVRDVAKGHVLAMEKGRIGQSYALTNRDGNMTNKAMIDLIARVADVSGAAKTEVSPKIMLAVAKVVEGISKITGREPMTTYKNTVYALQHGYVDSSKAIEELGLPQTPIETAVADSVKWFRENGYA</sequence>
<dbReference type="InterPro" id="IPR051783">
    <property type="entry name" value="NAD(P)-dependent_oxidoreduct"/>
</dbReference>